<evidence type="ECO:0000313" key="10">
    <source>
        <dbReference type="Proteomes" id="UP000265140"/>
    </source>
</evidence>
<gene>
    <name evidence="9" type="primary">KIF27</name>
</gene>
<evidence type="ECO:0000313" key="9">
    <source>
        <dbReference type="Ensembl" id="ENSELUP00000087039.1"/>
    </source>
</evidence>
<keyword evidence="2" id="KW-0963">Cytoplasm</keyword>
<dbReference type="GO" id="GO:0007052">
    <property type="term" value="P:mitotic spindle organization"/>
    <property type="evidence" value="ECO:0007669"/>
    <property type="project" value="TreeGrafter"/>
</dbReference>
<accession>A0AAY5KCZ3</accession>
<dbReference type="Gene3D" id="3.40.850.10">
    <property type="entry name" value="Kinesin motor domain"/>
    <property type="match status" value="1"/>
</dbReference>
<evidence type="ECO:0000256" key="2">
    <source>
        <dbReference type="ARBA" id="ARBA00022490"/>
    </source>
</evidence>
<dbReference type="Pfam" id="PF00225">
    <property type="entry name" value="Kinesin"/>
    <property type="match status" value="1"/>
</dbReference>
<comment type="similarity">
    <text evidence="7">Belongs to the TRAFAC class myosin-kinesin ATPase superfamily. Kinesin family.</text>
</comment>
<dbReference type="InterPro" id="IPR027417">
    <property type="entry name" value="P-loop_NTPase"/>
</dbReference>
<keyword evidence="5" id="KW-0175">Coiled coil</keyword>
<evidence type="ECO:0000256" key="6">
    <source>
        <dbReference type="ARBA" id="ARBA00023212"/>
    </source>
</evidence>
<reference evidence="9" key="2">
    <citation type="submission" date="2025-08" db="UniProtKB">
        <authorList>
            <consortium name="Ensembl"/>
        </authorList>
    </citation>
    <scope>IDENTIFICATION</scope>
</reference>
<dbReference type="SMART" id="SM00129">
    <property type="entry name" value="KISc"/>
    <property type="match status" value="1"/>
</dbReference>
<name>A0AAY5KCZ3_ESOLU</name>
<dbReference type="GO" id="GO:0005875">
    <property type="term" value="C:microtubule associated complex"/>
    <property type="evidence" value="ECO:0007669"/>
    <property type="project" value="TreeGrafter"/>
</dbReference>
<dbReference type="PRINTS" id="PR00380">
    <property type="entry name" value="KINESINHEAVY"/>
</dbReference>
<evidence type="ECO:0000256" key="5">
    <source>
        <dbReference type="ARBA" id="ARBA00023054"/>
    </source>
</evidence>
<comment type="subcellular location">
    <subcellularLocation>
        <location evidence="1">Cytoplasm</location>
        <location evidence="1">Cytoskeleton</location>
    </subcellularLocation>
</comment>
<sequence length="195" mass="21129">PCGTLHHPDNGSLRCSKLHVVDLAGSERAARTGNTGMRLKDSVHINTGLLALGNVIRALSDPSRRNHVPYRDAKITRLLRDSLGGSAHTLMLACVSPSHNSVTETLSVLQFASRARHVKNRPGLCPARVCQGWDPGDARLGELETLAGNQGFWEYEEGTCACVLGVRSFVCVTEVEICVLQCRSTPVLQPAHWKG</sequence>
<feature type="domain" description="Kinesin motor" evidence="8">
    <location>
        <begin position="1"/>
        <end position="118"/>
    </location>
</feature>
<dbReference type="Proteomes" id="UP000265140">
    <property type="component" value="Chromosome 13"/>
</dbReference>
<evidence type="ECO:0000259" key="8">
    <source>
        <dbReference type="PROSITE" id="PS50067"/>
    </source>
</evidence>
<protein>
    <recommendedName>
        <fullName evidence="8">Kinesin motor domain-containing protein</fullName>
    </recommendedName>
</protein>
<evidence type="ECO:0000256" key="3">
    <source>
        <dbReference type="ARBA" id="ARBA00022741"/>
    </source>
</evidence>
<dbReference type="GO" id="GO:0051231">
    <property type="term" value="P:spindle elongation"/>
    <property type="evidence" value="ECO:0007669"/>
    <property type="project" value="TreeGrafter"/>
</dbReference>
<keyword evidence="6" id="KW-0206">Cytoskeleton</keyword>
<organism evidence="9 10">
    <name type="scientific">Esox lucius</name>
    <name type="common">Northern pike</name>
    <dbReference type="NCBI Taxonomy" id="8010"/>
    <lineage>
        <taxon>Eukaryota</taxon>
        <taxon>Metazoa</taxon>
        <taxon>Chordata</taxon>
        <taxon>Craniata</taxon>
        <taxon>Vertebrata</taxon>
        <taxon>Euteleostomi</taxon>
        <taxon>Actinopterygii</taxon>
        <taxon>Neopterygii</taxon>
        <taxon>Teleostei</taxon>
        <taxon>Protacanthopterygii</taxon>
        <taxon>Esociformes</taxon>
        <taxon>Esocidae</taxon>
        <taxon>Esox</taxon>
    </lineage>
</organism>
<evidence type="ECO:0000256" key="4">
    <source>
        <dbReference type="ARBA" id="ARBA00022840"/>
    </source>
</evidence>
<dbReference type="GO" id="GO:0005524">
    <property type="term" value="F:ATP binding"/>
    <property type="evidence" value="ECO:0007669"/>
    <property type="project" value="UniProtKB-KW"/>
</dbReference>
<evidence type="ECO:0000256" key="1">
    <source>
        <dbReference type="ARBA" id="ARBA00004245"/>
    </source>
</evidence>
<dbReference type="PANTHER" id="PTHR47969">
    <property type="entry name" value="CHROMOSOME-ASSOCIATED KINESIN KIF4A-RELATED"/>
    <property type="match status" value="1"/>
</dbReference>
<dbReference type="AlphaFoldDB" id="A0AAY5KCZ3"/>
<dbReference type="GO" id="GO:0003777">
    <property type="term" value="F:microtubule motor activity"/>
    <property type="evidence" value="ECO:0007669"/>
    <property type="project" value="InterPro"/>
</dbReference>
<dbReference type="GO" id="GO:0008017">
    <property type="term" value="F:microtubule binding"/>
    <property type="evidence" value="ECO:0007669"/>
    <property type="project" value="InterPro"/>
</dbReference>
<dbReference type="PROSITE" id="PS50067">
    <property type="entry name" value="KINESIN_MOTOR_2"/>
    <property type="match status" value="1"/>
</dbReference>
<dbReference type="GO" id="GO:0007018">
    <property type="term" value="P:microtubule-based movement"/>
    <property type="evidence" value="ECO:0007669"/>
    <property type="project" value="InterPro"/>
</dbReference>
<comment type="caution">
    <text evidence="7">Lacks conserved residue(s) required for the propagation of feature annotation.</text>
</comment>
<proteinExistence type="inferred from homology"/>
<dbReference type="Ensembl" id="ENSELUT00000101397.1">
    <property type="protein sequence ID" value="ENSELUP00000087039.1"/>
    <property type="gene ID" value="ENSELUG00000001218.3"/>
</dbReference>
<keyword evidence="3" id="KW-0547">Nucleotide-binding</keyword>
<dbReference type="InterPro" id="IPR027640">
    <property type="entry name" value="Kinesin-like_fam"/>
</dbReference>
<dbReference type="InterPro" id="IPR036961">
    <property type="entry name" value="Kinesin_motor_dom_sf"/>
</dbReference>
<keyword evidence="4" id="KW-0067">ATP-binding</keyword>
<dbReference type="PROSITE" id="PS00411">
    <property type="entry name" value="KINESIN_MOTOR_1"/>
    <property type="match status" value="1"/>
</dbReference>
<reference evidence="9 10" key="1">
    <citation type="submission" date="2020-02" db="EMBL/GenBank/DDBJ databases">
        <title>Esox lucius (northern pike) genome, fEsoLuc1, primary haplotype.</title>
        <authorList>
            <person name="Myers G."/>
            <person name="Karagic N."/>
            <person name="Meyer A."/>
            <person name="Pippel M."/>
            <person name="Reichard M."/>
            <person name="Winkler S."/>
            <person name="Tracey A."/>
            <person name="Sims Y."/>
            <person name="Howe K."/>
            <person name="Rhie A."/>
            <person name="Formenti G."/>
            <person name="Durbin R."/>
            <person name="Fedrigo O."/>
            <person name="Jarvis E.D."/>
        </authorList>
    </citation>
    <scope>NUCLEOTIDE SEQUENCE [LARGE SCALE GENOMIC DNA]</scope>
</reference>
<evidence type="ECO:0000256" key="7">
    <source>
        <dbReference type="PROSITE-ProRule" id="PRU00283"/>
    </source>
</evidence>
<dbReference type="InterPro" id="IPR019821">
    <property type="entry name" value="Kinesin_motor_CS"/>
</dbReference>
<dbReference type="SUPFAM" id="SSF52540">
    <property type="entry name" value="P-loop containing nucleoside triphosphate hydrolases"/>
    <property type="match status" value="1"/>
</dbReference>
<dbReference type="PANTHER" id="PTHR47969:SF15">
    <property type="entry name" value="CHROMOSOME-ASSOCIATED KINESIN KIF4A-RELATED"/>
    <property type="match status" value="1"/>
</dbReference>
<dbReference type="InterPro" id="IPR001752">
    <property type="entry name" value="Kinesin_motor_dom"/>
</dbReference>
<keyword evidence="10" id="KW-1185">Reference proteome</keyword>
<dbReference type="GeneTree" id="ENSGT00940000157487"/>
<reference evidence="9" key="3">
    <citation type="submission" date="2025-09" db="UniProtKB">
        <authorList>
            <consortium name="Ensembl"/>
        </authorList>
    </citation>
    <scope>IDENTIFICATION</scope>
</reference>